<organism evidence="1 2">
    <name type="scientific">Chitinimonas arctica</name>
    <dbReference type="NCBI Taxonomy" id="2594795"/>
    <lineage>
        <taxon>Bacteria</taxon>
        <taxon>Pseudomonadati</taxon>
        <taxon>Pseudomonadota</taxon>
        <taxon>Betaproteobacteria</taxon>
        <taxon>Neisseriales</taxon>
        <taxon>Chitinibacteraceae</taxon>
        <taxon>Chitinimonas</taxon>
    </lineage>
</organism>
<evidence type="ECO:0000313" key="2">
    <source>
        <dbReference type="Proteomes" id="UP000317550"/>
    </source>
</evidence>
<accession>A0A516SAL4</accession>
<dbReference type="AlphaFoldDB" id="A0A516SAL4"/>
<dbReference type="KEGG" id="cari:FNU76_01795"/>
<dbReference type="RefSeq" id="WP_143856112.1">
    <property type="nucleotide sequence ID" value="NZ_CP041730.1"/>
</dbReference>
<reference evidence="2" key="1">
    <citation type="submission" date="2019-07" db="EMBL/GenBank/DDBJ databases">
        <title>Chitinimonas sp. nov., isolated from Ny-Alesund, arctica soil.</title>
        <authorList>
            <person name="Xu Q."/>
            <person name="Peng F."/>
        </authorList>
    </citation>
    <scope>NUCLEOTIDE SEQUENCE [LARGE SCALE GENOMIC DNA]</scope>
    <source>
        <strain evidence="2">R3-44</strain>
    </source>
</reference>
<dbReference type="OrthoDB" id="8903085at2"/>
<proteinExistence type="predicted"/>
<dbReference type="EMBL" id="CP041730">
    <property type="protein sequence ID" value="QDQ25187.1"/>
    <property type="molecule type" value="Genomic_DNA"/>
</dbReference>
<gene>
    <name evidence="1" type="ORF">FNU76_01795</name>
</gene>
<sequence length="253" mass="28900">MNAAERLIYFYDRLVSNKQNDRLLEKWAIVFDLSASDPNLEDDVTARLMSLRQQIDFTRSRLDEHGIPVELTNPGFERLKQVASPGKLHSSWNDHKGNIEAPECRKVFEWAAWALKEENEADLPAEELKALRMELESLQSALHDTVMTRELREFIQQQITAIRHALLDYEIKGTQALTDALHKVVGAYSVERVKVEREYENADASTKNILNRVFDFLRNTAEACDNLDKIASFGEKAATIASTLSPLLLRVFP</sequence>
<dbReference type="Proteomes" id="UP000317550">
    <property type="component" value="Chromosome"/>
</dbReference>
<evidence type="ECO:0000313" key="1">
    <source>
        <dbReference type="EMBL" id="QDQ25187.1"/>
    </source>
</evidence>
<name>A0A516SAL4_9NEIS</name>
<protein>
    <submittedName>
        <fullName evidence="1">Uncharacterized protein</fullName>
    </submittedName>
</protein>
<keyword evidence="2" id="KW-1185">Reference proteome</keyword>